<dbReference type="Proteomes" id="UP000199109">
    <property type="component" value="Unassembled WGS sequence"/>
</dbReference>
<feature type="domain" description="LysM" evidence="3">
    <location>
        <begin position="27"/>
        <end position="72"/>
    </location>
</feature>
<feature type="signal peptide" evidence="2">
    <location>
        <begin position="1"/>
        <end position="19"/>
    </location>
</feature>
<dbReference type="RefSeq" id="WP_091868734.1">
    <property type="nucleotide sequence ID" value="NZ_FNAO01000005.1"/>
</dbReference>
<dbReference type="InterPro" id="IPR036779">
    <property type="entry name" value="LysM_dom_sf"/>
</dbReference>
<dbReference type="AlphaFoldDB" id="A0A1G7DGW5"/>
<dbReference type="Gene3D" id="3.40.50.2300">
    <property type="match status" value="2"/>
</dbReference>
<evidence type="ECO:0000256" key="1">
    <source>
        <dbReference type="SAM" id="MobiDB-lite"/>
    </source>
</evidence>
<evidence type="ECO:0000259" key="3">
    <source>
        <dbReference type="PROSITE" id="PS51782"/>
    </source>
</evidence>
<dbReference type="Gene3D" id="3.10.350.10">
    <property type="entry name" value="LysM domain"/>
    <property type="match status" value="4"/>
</dbReference>
<dbReference type="InterPro" id="IPR028082">
    <property type="entry name" value="Peripla_BP_I"/>
</dbReference>
<dbReference type="OrthoDB" id="2149800at2"/>
<accession>A0A1G7DGW5</accession>
<dbReference type="Pfam" id="PF01476">
    <property type="entry name" value="LysM"/>
    <property type="match status" value="4"/>
</dbReference>
<dbReference type="InterPro" id="IPR018392">
    <property type="entry name" value="LysM"/>
</dbReference>
<sequence>MNRFFRNILVFSLLTIALASCKAQKFTTHAVKKGETLTGLSKQYRVDTATILRYNKEIKQGDELKANTILVIPRGEKTPTATRPSTSDQSKDSVIQGDEPIGFTSHRVRKRETLYGIAQRFRITEDEIKKYNPELYSAQLNKGMTLKIPQYRRTKAEQAAGSDEDLETYTVAPKETRWSIANKFGITIDSMLVLNPELSKATDYLAVGQELKMPRPAGSTVENQKTQLYLSYTVPPKMNFYQLEQKFGVKSDEIVRLNPEITEKGGLKENMVIRIPQVTLDAGEVNTDNYNFYEVKPKQTVFSLTRKLGLTYKDLLELNPDLSDGLKAGMVLKLPKDQKGDFDVRNALVLDKINLLDSIDVKNVPKVVFMFPFRIDKLDLANKEEVTDIIEDRNSLKFSLGLYSGALIALDSIADLGISVDVDSYDNQLSLARTKEILQKENLNTVSAIIGPLDLASLKETAVRAKGSQVPVIAPIPAESDLSLSNVFYSYTPNTVLRARMLDFAEEKYEGQNVVVIADSIHVVARDSILSRFPDAKVAEVIEEEKNIGIDIEKFKMLLSDELENWVFVETDNFKLVASVSSILNSFQNTLLDIEQPEREKLKLRMFTTNKTSAFENDVISSTHLSNLSFTYPSVYRIPESSAFSRRYEKRFGSLPDRYAVRGFDITYDLLLKLAYKNNLMEVSKYIGETEYAGTKFDYEKDPVKGYFNQASYIMTFEDLRIKQVQ</sequence>
<dbReference type="EMBL" id="FNAO01000005">
    <property type="protein sequence ID" value="SDE50055.1"/>
    <property type="molecule type" value="Genomic_DNA"/>
</dbReference>
<dbReference type="STRING" id="641691.SAMN05421636_105294"/>
<evidence type="ECO:0000256" key="2">
    <source>
        <dbReference type="SAM" id="SignalP"/>
    </source>
</evidence>
<proteinExistence type="predicted"/>
<evidence type="ECO:0000313" key="5">
    <source>
        <dbReference type="Proteomes" id="UP000199109"/>
    </source>
</evidence>
<reference evidence="4 5" key="1">
    <citation type="submission" date="2016-10" db="EMBL/GenBank/DDBJ databases">
        <authorList>
            <person name="de Groot N.N."/>
        </authorList>
    </citation>
    <scope>NUCLEOTIDE SEQUENCE [LARGE SCALE GENOMIC DNA]</scope>
    <source>
        <strain evidence="4 5">DSM 23421</strain>
    </source>
</reference>
<feature type="domain" description="LysM" evidence="3">
    <location>
        <begin position="167"/>
        <end position="213"/>
    </location>
</feature>
<feature type="region of interest" description="Disordered" evidence="1">
    <location>
        <begin position="75"/>
        <end position="99"/>
    </location>
</feature>
<feature type="chain" id="PRO_5011781091" evidence="2">
    <location>
        <begin position="20"/>
        <end position="726"/>
    </location>
</feature>
<organism evidence="4 5">
    <name type="scientific">Pricia antarctica</name>
    <dbReference type="NCBI Taxonomy" id="641691"/>
    <lineage>
        <taxon>Bacteria</taxon>
        <taxon>Pseudomonadati</taxon>
        <taxon>Bacteroidota</taxon>
        <taxon>Flavobacteriia</taxon>
        <taxon>Flavobacteriales</taxon>
        <taxon>Flavobacteriaceae</taxon>
        <taxon>Pricia</taxon>
    </lineage>
</organism>
<evidence type="ECO:0000313" key="4">
    <source>
        <dbReference type="EMBL" id="SDE50055.1"/>
    </source>
</evidence>
<dbReference type="SMART" id="SM00257">
    <property type="entry name" value="LysM"/>
    <property type="match status" value="5"/>
</dbReference>
<dbReference type="PANTHER" id="PTHR33734:SF22">
    <property type="entry name" value="MEMBRANE-BOUND LYTIC MUREIN TRANSGLYCOSYLASE D"/>
    <property type="match status" value="1"/>
</dbReference>
<dbReference type="PROSITE" id="PS51782">
    <property type="entry name" value="LYSM"/>
    <property type="match status" value="4"/>
</dbReference>
<feature type="domain" description="LysM" evidence="3">
    <location>
        <begin position="291"/>
        <end position="334"/>
    </location>
</feature>
<keyword evidence="5" id="KW-1185">Reference proteome</keyword>
<keyword evidence="2" id="KW-0732">Signal</keyword>
<name>A0A1G7DGW5_9FLAO</name>
<dbReference type="SUPFAM" id="SSF54106">
    <property type="entry name" value="LysM domain"/>
    <property type="match status" value="4"/>
</dbReference>
<feature type="compositionally biased region" description="Polar residues" evidence="1">
    <location>
        <begin position="79"/>
        <end position="88"/>
    </location>
</feature>
<dbReference type="SUPFAM" id="SSF53822">
    <property type="entry name" value="Periplasmic binding protein-like I"/>
    <property type="match status" value="1"/>
</dbReference>
<feature type="domain" description="LysM" evidence="3">
    <location>
        <begin position="104"/>
        <end position="148"/>
    </location>
</feature>
<gene>
    <name evidence="4" type="ORF">SAMN05421636_105294</name>
</gene>
<dbReference type="PANTHER" id="PTHR33734">
    <property type="entry name" value="LYSM DOMAIN-CONTAINING GPI-ANCHORED PROTEIN 2"/>
    <property type="match status" value="1"/>
</dbReference>
<protein>
    <submittedName>
        <fullName evidence="4">Amino acid/amide ABC transporter substrate-binding protein, HAAT family</fullName>
    </submittedName>
</protein>
<dbReference type="CDD" id="cd00118">
    <property type="entry name" value="LysM"/>
    <property type="match status" value="3"/>
</dbReference>
<dbReference type="PROSITE" id="PS51257">
    <property type="entry name" value="PROKAR_LIPOPROTEIN"/>
    <property type="match status" value="1"/>
</dbReference>